<name>A0A0C3QHA8_9AGAM</name>
<reference evidence="6" key="2">
    <citation type="submission" date="2015-01" db="EMBL/GenBank/DDBJ databases">
        <title>Evolutionary Origins and Diversification of the Mycorrhizal Mutualists.</title>
        <authorList>
            <consortium name="DOE Joint Genome Institute"/>
            <consortium name="Mycorrhizal Genomics Consortium"/>
            <person name="Kohler A."/>
            <person name="Kuo A."/>
            <person name="Nagy L.G."/>
            <person name="Floudas D."/>
            <person name="Copeland A."/>
            <person name="Barry K.W."/>
            <person name="Cichocki N."/>
            <person name="Veneault-Fourrey C."/>
            <person name="LaButti K."/>
            <person name="Lindquist E.A."/>
            <person name="Lipzen A."/>
            <person name="Lundell T."/>
            <person name="Morin E."/>
            <person name="Murat C."/>
            <person name="Riley R."/>
            <person name="Ohm R."/>
            <person name="Sun H."/>
            <person name="Tunlid A."/>
            <person name="Henrissat B."/>
            <person name="Grigoriev I.V."/>
            <person name="Hibbett D.S."/>
            <person name="Martin F."/>
        </authorList>
    </citation>
    <scope>NUCLEOTIDE SEQUENCE [LARGE SCALE GENOMIC DNA]</scope>
    <source>
        <strain evidence="6">MUT 4182</strain>
    </source>
</reference>
<dbReference type="PANTHER" id="PTHR10366:SF814">
    <property type="entry name" value="NAD-DEPENDENT EPIMERASE_DEHYDRATASE DOMAIN-CONTAINING PROTEIN"/>
    <property type="match status" value="1"/>
</dbReference>
<evidence type="ECO:0000256" key="2">
    <source>
        <dbReference type="ARBA" id="ARBA00023445"/>
    </source>
</evidence>
<feature type="chain" id="PRO_5002168549" description="NAD-dependent epimerase/dehydratase domain-containing protein" evidence="3">
    <location>
        <begin position="21"/>
        <end position="341"/>
    </location>
</feature>
<dbReference type="InterPro" id="IPR001509">
    <property type="entry name" value="Epimerase_deHydtase"/>
</dbReference>
<protein>
    <recommendedName>
        <fullName evidence="4">NAD-dependent epimerase/dehydratase domain-containing protein</fullName>
    </recommendedName>
</protein>
<dbReference type="PANTHER" id="PTHR10366">
    <property type="entry name" value="NAD DEPENDENT EPIMERASE/DEHYDRATASE"/>
    <property type="match status" value="1"/>
</dbReference>
<proteinExistence type="inferred from homology"/>
<evidence type="ECO:0000256" key="1">
    <source>
        <dbReference type="ARBA" id="ARBA00023002"/>
    </source>
</evidence>
<evidence type="ECO:0000259" key="4">
    <source>
        <dbReference type="Pfam" id="PF01370"/>
    </source>
</evidence>
<dbReference type="AlphaFoldDB" id="A0A0C3QHA8"/>
<keyword evidence="3" id="KW-0732">Signal</keyword>
<dbReference type="CDD" id="cd05227">
    <property type="entry name" value="AR_SDR_e"/>
    <property type="match status" value="1"/>
</dbReference>
<sequence>MSRVLLTGANGFVAVAVLQALLDKGYNVIGTVRSESKTEFLRNKFSTSVKESKLGFAIVEDITVSGAFDDVLKTHAFDAVVHTSSPSKTEATDIQNELIEPAIKGTTGILESINTWAPTVKRVVITGTFGNIVNVPKGEWPGKVYTEKDWNPQTLEESLTLPVLGYVGGKLFAERAAWDFVEKNKPHFSITTLCPPIILGPPEHEITSLKKLARSLTDIYDVFSGATEPRYSAWIWADVRDVARAHVAAIDCPAAANERYLISAGNYSPQAIADYIWKHYPERAVAKGVKKGTPGKLYPEGGVFTIDNSKSVKDLGMHYNDFDSMMSDTLKKFEELEAEGK</sequence>
<dbReference type="Proteomes" id="UP000054248">
    <property type="component" value="Unassembled WGS sequence"/>
</dbReference>
<dbReference type="STRING" id="1051891.A0A0C3QHA8"/>
<dbReference type="GO" id="GO:0016616">
    <property type="term" value="F:oxidoreductase activity, acting on the CH-OH group of donors, NAD or NADP as acceptor"/>
    <property type="evidence" value="ECO:0007669"/>
    <property type="project" value="TreeGrafter"/>
</dbReference>
<dbReference type="OrthoDB" id="2735536at2759"/>
<dbReference type="HOGENOM" id="CLU_007383_9_2_1"/>
<keyword evidence="6" id="KW-1185">Reference proteome</keyword>
<reference evidence="5 6" key="1">
    <citation type="submission" date="2014-04" db="EMBL/GenBank/DDBJ databases">
        <authorList>
            <consortium name="DOE Joint Genome Institute"/>
            <person name="Kuo A."/>
            <person name="Girlanda M."/>
            <person name="Perotto S."/>
            <person name="Kohler A."/>
            <person name="Nagy L.G."/>
            <person name="Floudas D."/>
            <person name="Copeland A."/>
            <person name="Barry K.W."/>
            <person name="Cichocki N."/>
            <person name="Veneault-Fourrey C."/>
            <person name="LaButti K."/>
            <person name="Lindquist E.A."/>
            <person name="Lipzen A."/>
            <person name="Lundell T."/>
            <person name="Morin E."/>
            <person name="Murat C."/>
            <person name="Sun H."/>
            <person name="Tunlid A."/>
            <person name="Henrissat B."/>
            <person name="Grigoriev I.V."/>
            <person name="Hibbett D.S."/>
            <person name="Martin F."/>
            <person name="Nordberg H.P."/>
            <person name="Cantor M.N."/>
            <person name="Hua S.X."/>
        </authorList>
    </citation>
    <scope>NUCLEOTIDE SEQUENCE [LARGE SCALE GENOMIC DNA]</scope>
    <source>
        <strain evidence="5 6">MUT 4182</strain>
    </source>
</reference>
<dbReference type="Gene3D" id="3.40.50.720">
    <property type="entry name" value="NAD(P)-binding Rossmann-like Domain"/>
    <property type="match status" value="1"/>
</dbReference>
<keyword evidence="1" id="KW-0560">Oxidoreductase</keyword>
<dbReference type="InterPro" id="IPR050425">
    <property type="entry name" value="NAD(P)_dehydrat-like"/>
</dbReference>
<accession>A0A0C3QHA8</accession>
<gene>
    <name evidence="5" type="ORF">M407DRAFT_139137</name>
</gene>
<feature type="domain" description="NAD-dependent epimerase/dehydratase" evidence="4">
    <location>
        <begin position="4"/>
        <end position="261"/>
    </location>
</feature>
<dbReference type="EMBL" id="KN822965">
    <property type="protein sequence ID" value="KIO31205.1"/>
    <property type="molecule type" value="Genomic_DNA"/>
</dbReference>
<evidence type="ECO:0000256" key="3">
    <source>
        <dbReference type="SAM" id="SignalP"/>
    </source>
</evidence>
<evidence type="ECO:0000313" key="6">
    <source>
        <dbReference type="Proteomes" id="UP000054248"/>
    </source>
</evidence>
<feature type="signal peptide" evidence="3">
    <location>
        <begin position="1"/>
        <end position="20"/>
    </location>
</feature>
<dbReference type="Pfam" id="PF01370">
    <property type="entry name" value="Epimerase"/>
    <property type="match status" value="1"/>
</dbReference>
<evidence type="ECO:0000313" key="5">
    <source>
        <dbReference type="EMBL" id="KIO31205.1"/>
    </source>
</evidence>
<dbReference type="SUPFAM" id="SSF51735">
    <property type="entry name" value="NAD(P)-binding Rossmann-fold domains"/>
    <property type="match status" value="1"/>
</dbReference>
<organism evidence="5 6">
    <name type="scientific">Tulasnella calospora MUT 4182</name>
    <dbReference type="NCBI Taxonomy" id="1051891"/>
    <lineage>
        <taxon>Eukaryota</taxon>
        <taxon>Fungi</taxon>
        <taxon>Dikarya</taxon>
        <taxon>Basidiomycota</taxon>
        <taxon>Agaricomycotina</taxon>
        <taxon>Agaricomycetes</taxon>
        <taxon>Cantharellales</taxon>
        <taxon>Tulasnellaceae</taxon>
        <taxon>Tulasnella</taxon>
    </lineage>
</organism>
<comment type="similarity">
    <text evidence="2">Belongs to the NAD(P)-dependent epimerase/dehydratase family. Dihydroflavonol-4-reductase subfamily.</text>
</comment>
<dbReference type="InterPro" id="IPR036291">
    <property type="entry name" value="NAD(P)-bd_dom_sf"/>
</dbReference>